<dbReference type="PIRSF" id="PIRSF000850">
    <property type="entry name" value="Phospholipase_D_PSS"/>
    <property type="match status" value="1"/>
</dbReference>
<comment type="function">
    <text evidence="10">Functions in the biosynthesis of the anionic phospholipids phosphatidylglycerol and cardiolipin.</text>
</comment>
<evidence type="ECO:0000313" key="12">
    <source>
        <dbReference type="EMBL" id="CDP33965.1"/>
    </source>
</evidence>
<comment type="subcellular location">
    <subcellularLocation>
        <location evidence="10">Mitochondrion</location>
    </subcellularLocation>
</comment>
<evidence type="ECO:0000256" key="6">
    <source>
        <dbReference type="ARBA" id="ARBA00023098"/>
    </source>
</evidence>
<proteinExistence type="inferred from homology"/>
<keyword evidence="6 10" id="KW-0443">Lipid metabolism</keyword>
<dbReference type="AlphaFoldDB" id="A0A060SYJ2"/>
<dbReference type="PANTHER" id="PTHR12586:SF1">
    <property type="entry name" value="CDP-DIACYLGLYCEROL--GLYCEROL-3-PHOSPHATE 3-PHOSPHATIDYLTRANSFERASE, MITOCHONDRIAL"/>
    <property type="match status" value="1"/>
</dbReference>
<dbReference type="EMBL" id="HG937693">
    <property type="protein sequence ID" value="CDP33965.1"/>
    <property type="molecule type" value="Genomic_DNA"/>
</dbReference>
<feature type="domain" description="PLD phosphodiesterase" evidence="11">
    <location>
        <begin position="169"/>
        <end position="195"/>
    </location>
</feature>
<evidence type="ECO:0000256" key="3">
    <source>
        <dbReference type="ARBA" id="ARBA00022516"/>
    </source>
</evidence>
<gene>
    <name evidence="12" type="ORF">GNLVRS02_ARAD1C01650g</name>
</gene>
<evidence type="ECO:0000256" key="1">
    <source>
        <dbReference type="ARBA" id="ARBA00005042"/>
    </source>
</evidence>
<keyword evidence="10" id="KW-0496">Mitochondrion</keyword>
<dbReference type="GO" id="GO:0005524">
    <property type="term" value="F:ATP binding"/>
    <property type="evidence" value="ECO:0007669"/>
    <property type="project" value="UniProtKB-KW"/>
</dbReference>
<dbReference type="PROSITE" id="PS50035">
    <property type="entry name" value="PLD"/>
    <property type="match status" value="1"/>
</dbReference>
<dbReference type="SMART" id="SM00155">
    <property type="entry name" value="PLDc"/>
    <property type="match status" value="2"/>
</dbReference>
<dbReference type="InterPro" id="IPR016270">
    <property type="entry name" value="PGS1"/>
</dbReference>
<dbReference type="GO" id="GO:0008444">
    <property type="term" value="F:CDP-diacylglycerol-glycerol-3-phosphate 3-phosphatidyltransferase activity"/>
    <property type="evidence" value="ECO:0007669"/>
    <property type="project" value="UniProtKB-EC"/>
</dbReference>
<sequence>MFRRLAWRTLSSRRVHRFSTPLTRSWSSASFHPHFNSTLAQVDLIAPKFPLKKGEIDVLFAPDEFYDTLKQKILSAKSRVFLSALYIGKNQTELVECIDQALSKNPDLNVYILTDALRGTREAPNPCSASLLVSLVEKHGSRRVQLCMYHTPNLHGVRKLAIPNRFNEGWGLQHMKLYGFDDEIILSGANLSTDYFTNRQDRYMLFKSPELTEYYFRLQRAIARISFEVVPSQKSGFALRWPHIYTVPDPTVDPEGFMKAATRIVKPMLGPANSEKIIEEVKILKQRQSKEKEEVKDVDMKDIVTFVYPISQFTPLLTPHDASTEMPTLQRIFSMLGTHSFNWTLTAGYFNIHSDFRDKLLKSKPSTAATVITAAPEANGFFKSAGVSGLLPQVYSQLARNFLQSVLNARAPINLYEWRRGTVNTPNGWSYHAKGLWVSDSKTPESPFLTVVGSSNYTRRAYSHDLESNALVVTEDAELKRKLGAEVDNIKQHCTKMSLADYDREDRKPDWRQRLFIKTMGEKL</sequence>
<evidence type="ECO:0000256" key="8">
    <source>
        <dbReference type="ARBA" id="ARBA00023264"/>
    </source>
</evidence>
<evidence type="ECO:0000256" key="5">
    <source>
        <dbReference type="ARBA" id="ARBA00022737"/>
    </source>
</evidence>
<evidence type="ECO:0000256" key="10">
    <source>
        <dbReference type="RuleBase" id="RU365024"/>
    </source>
</evidence>
<evidence type="ECO:0000256" key="9">
    <source>
        <dbReference type="ARBA" id="ARBA00048586"/>
    </source>
</evidence>
<evidence type="ECO:0000256" key="2">
    <source>
        <dbReference type="ARBA" id="ARBA00010682"/>
    </source>
</evidence>
<evidence type="ECO:0000259" key="11">
    <source>
        <dbReference type="PROSITE" id="PS50035"/>
    </source>
</evidence>
<dbReference type="PhylomeDB" id="A0A060SYJ2"/>
<accession>A0A060SYJ2</accession>
<keyword evidence="8 10" id="KW-1208">Phospholipid metabolism</keyword>
<name>A0A060SYJ2_BLAAD</name>
<keyword evidence="4 10" id="KW-0808">Transferase</keyword>
<dbReference type="Pfam" id="PF00614">
    <property type="entry name" value="PLDc"/>
    <property type="match status" value="1"/>
</dbReference>
<comment type="similarity">
    <text evidence="2 10">Belongs to the CDP-alcohol phosphatidyltransferase class-II family.</text>
</comment>
<dbReference type="UniPathway" id="UPA00084">
    <property type="reaction ID" value="UER00503"/>
</dbReference>
<dbReference type="SUPFAM" id="SSF56024">
    <property type="entry name" value="Phospholipase D/nuclease"/>
    <property type="match status" value="2"/>
</dbReference>
<dbReference type="EC" id="2.7.8.5" evidence="10"/>
<reference evidence="12" key="2">
    <citation type="submission" date="2014-06" db="EMBL/GenBank/DDBJ databases">
        <title>The complete genome of Blastobotrys (Arxula) adeninivorans LS3 - a yeast of biotechnological interest.</title>
        <authorList>
            <person name="Kunze G."/>
            <person name="Gaillardin C."/>
            <person name="Czernicka M."/>
            <person name="Durrens P."/>
            <person name="Martin T."/>
            <person name="Boer E."/>
            <person name="Gabaldon T."/>
            <person name="Cruz J."/>
            <person name="Talla E."/>
            <person name="Marck C."/>
            <person name="Goffeau A."/>
            <person name="Barbe V."/>
            <person name="Baret P."/>
            <person name="Baronian K."/>
            <person name="Beier S."/>
            <person name="Bleykasten C."/>
            <person name="Bode R."/>
            <person name="Casaregola S."/>
            <person name="Despons L."/>
            <person name="Fairhead C."/>
            <person name="Giersberg M."/>
            <person name="Gierski P."/>
            <person name="Hahnel U."/>
            <person name="Hartmann A."/>
            <person name="Jankowska D."/>
            <person name="Jubin C."/>
            <person name="Jung P."/>
            <person name="Lafontaine I."/>
            <person name="Leh-Louis V."/>
            <person name="Lemaire M."/>
            <person name="Marcet-Houben M."/>
            <person name="Mascher M."/>
            <person name="Morel G."/>
            <person name="Richard G.-F."/>
            <person name="Riechen J."/>
            <person name="Sacerdot C."/>
            <person name="Sarkar A."/>
            <person name="Savel G."/>
            <person name="Schacherer J."/>
            <person name="Sherman D."/>
            <person name="Straub M.-L."/>
            <person name="Stein N."/>
            <person name="Thierry A."/>
            <person name="Trautwein-Schult A."/>
            <person name="Westhof E."/>
            <person name="Worch S."/>
            <person name="Dujon B."/>
            <person name="Souciet J.-L."/>
            <person name="Wincker P."/>
            <person name="Scholz U."/>
            <person name="Neuveglise N."/>
        </authorList>
    </citation>
    <scope>NUCLEOTIDE SEQUENCE</scope>
    <source>
        <strain evidence="12">LS3</strain>
    </source>
</reference>
<dbReference type="CDD" id="cd09135">
    <property type="entry name" value="PLDc_PGS1_euk_1"/>
    <property type="match status" value="1"/>
</dbReference>
<evidence type="ECO:0000256" key="7">
    <source>
        <dbReference type="ARBA" id="ARBA00023209"/>
    </source>
</evidence>
<dbReference type="CDD" id="cd09137">
    <property type="entry name" value="PLDc_PGS1_euk_2"/>
    <property type="match status" value="1"/>
</dbReference>
<keyword evidence="10" id="KW-0547">Nucleotide-binding</keyword>
<evidence type="ECO:0000256" key="4">
    <source>
        <dbReference type="ARBA" id="ARBA00022679"/>
    </source>
</evidence>
<protein>
    <recommendedName>
        <fullName evidence="10">CDP-diacylglycerol--glycerol-3-phosphate 3-phosphatidyltransferase</fullName>
        <ecNumber evidence="10">2.7.8.5</ecNumber>
    </recommendedName>
</protein>
<dbReference type="GO" id="GO:0032049">
    <property type="term" value="P:cardiolipin biosynthetic process"/>
    <property type="evidence" value="ECO:0007669"/>
    <property type="project" value="InterPro"/>
</dbReference>
<keyword evidence="10" id="KW-0067">ATP-binding</keyword>
<dbReference type="InterPro" id="IPR001736">
    <property type="entry name" value="PLipase_D/transphosphatidylase"/>
</dbReference>
<keyword evidence="5" id="KW-0677">Repeat</keyword>
<comment type="catalytic activity">
    <reaction evidence="9 10">
        <text>a CDP-1,2-diacyl-sn-glycerol + sn-glycerol 3-phosphate = a 1,2-diacyl-sn-glycero-3-phospho-(1'-sn-glycero-3'-phosphate) + CMP + H(+)</text>
        <dbReference type="Rhea" id="RHEA:12593"/>
        <dbReference type="ChEBI" id="CHEBI:15378"/>
        <dbReference type="ChEBI" id="CHEBI:57597"/>
        <dbReference type="ChEBI" id="CHEBI:58332"/>
        <dbReference type="ChEBI" id="CHEBI:60110"/>
        <dbReference type="ChEBI" id="CHEBI:60377"/>
        <dbReference type="EC" id="2.7.8.5"/>
    </reaction>
</comment>
<keyword evidence="3 10" id="KW-0444">Lipid biosynthesis</keyword>
<comment type="pathway">
    <text evidence="1 10">Phospholipid metabolism; phosphatidylglycerol biosynthesis; phosphatidylglycerol from CDP-diacylglycerol: step 1/2.</text>
</comment>
<keyword evidence="7 10" id="KW-0594">Phospholipid biosynthesis</keyword>
<reference evidence="12" key="1">
    <citation type="submission" date="2014-02" db="EMBL/GenBank/DDBJ databases">
        <authorList>
            <person name="Genoscope - CEA"/>
        </authorList>
    </citation>
    <scope>NUCLEOTIDE SEQUENCE</scope>
    <source>
        <strain evidence="12">LS3</strain>
    </source>
</reference>
<dbReference type="GO" id="GO:0005739">
    <property type="term" value="C:mitochondrion"/>
    <property type="evidence" value="ECO:0007669"/>
    <property type="project" value="UniProtKB-SubCell"/>
</dbReference>
<dbReference type="PANTHER" id="PTHR12586">
    <property type="entry name" value="CDP-DIACYLGLYCEROL--SERINE O-PHOSPHATIDYLTRANSFERASE"/>
    <property type="match status" value="1"/>
</dbReference>
<organism evidence="12">
    <name type="scientific">Blastobotrys adeninivorans</name>
    <name type="common">Yeast</name>
    <name type="synonym">Arxula adeninivorans</name>
    <dbReference type="NCBI Taxonomy" id="409370"/>
    <lineage>
        <taxon>Eukaryota</taxon>
        <taxon>Fungi</taxon>
        <taxon>Dikarya</taxon>
        <taxon>Ascomycota</taxon>
        <taxon>Saccharomycotina</taxon>
        <taxon>Dipodascomycetes</taxon>
        <taxon>Dipodascales</taxon>
        <taxon>Trichomonascaceae</taxon>
        <taxon>Blastobotrys</taxon>
    </lineage>
</organism>
<dbReference type="Gene3D" id="3.30.870.10">
    <property type="entry name" value="Endonuclease Chain A"/>
    <property type="match status" value="2"/>
</dbReference>